<dbReference type="InterPro" id="IPR014746">
    <property type="entry name" value="Gln_synth/guanido_kin_cat_dom"/>
</dbReference>
<dbReference type="PANTHER" id="PTHR43407:SF1">
    <property type="entry name" value="LENGSIN"/>
    <property type="match status" value="1"/>
</dbReference>
<dbReference type="SMART" id="SM01230">
    <property type="entry name" value="Gln-synt_C"/>
    <property type="match status" value="1"/>
</dbReference>
<evidence type="ECO:0000256" key="5">
    <source>
        <dbReference type="ARBA" id="ARBA00022598"/>
    </source>
</evidence>
<dbReference type="PROSITE" id="PS51986">
    <property type="entry name" value="GS_BETA_GRASP"/>
    <property type="match status" value="1"/>
</dbReference>
<evidence type="ECO:0000256" key="1">
    <source>
        <dbReference type="ARBA" id="ARBA00009897"/>
    </source>
</evidence>
<feature type="binding site" evidence="13">
    <location>
        <position position="226"/>
    </location>
    <ligand>
        <name>Mg(2+)</name>
        <dbReference type="ChEBI" id="CHEBI:18420"/>
        <label>1</label>
    </ligand>
</feature>
<evidence type="ECO:0000256" key="6">
    <source>
        <dbReference type="ARBA" id="ARBA00022741"/>
    </source>
</evidence>
<dbReference type="Gene3D" id="3.10.20.70">
    <property type="entry name" value="Glutamine synthetase, N-terminal domain"/>
    <property type="match status" value="1"/>
</dbReference>
<evidence type="ECO:0000256" key="8">
    <source>
        <dbReference type="ARBA" id="ARBA00030668"/>
    </source>
</evidence>
<dbReference type="SUPFAM" id="SSF54368">
    <property type="entry name" value="Glutamine synthetase, N-terminal domain"/>
    <property type="match status" value="1"/>
</dbReference>
<dbReference type="Proteomes" id="UP000324726">
    <property type="component" value="Unassembled WGS sequence"/>
</dbReference>
<keyword evidence="13" id="KW-0479">Metal-binding</keyword>
<evidence type="ECO:0000256" key="2">
    <source>
        <dbReference type="ARBA" id="ARBA00011354"/>
    </source>
</evidence>
<feature type="binding site" evidence="13">
    <location>
        <position position="142"/>
    </location>
    <ligand>
        <name>Mg(2+)</name>
        <dbReference type="ChEBI" id="CHEBI:18420"/>
        <label>1</label>
    </ligand>
</feature>
<evidence type="ECO:0000256" key="4">
    <source>
        <dbReference type="ARBA" id="ARBA00021364"/>
    </source>
</evidence>
<feature type="binding site" evidence="12">
    <location>
        <position position="221"/>
    </location>
    <ligand>
        <name>ATP</name>
        <dbReference type="ChEBI" id="CHEBI:30616"/>
    </ligand>
</feature>
<keyword evidence="5 19" id="KW-0436">Ligase</keyword>
<comment type="subunit">
    <text evidence="2">Oligomer of 12 subunits arranged in the form of two hexagons.</text>
</comment>
<reference evidence="19 20" key="1">
    <citation type="submission" date="2019-08" db="EMBL/GenBank/DDBJ databases">
        <title>Draft genome of C. urealyticum strain VH4248.</title>
        <authorList>
            <person name="Navas J."/>
        </authorList>
    </citation>
    <scope>NUCLEOTIDE SEQUENCE [LARGE SCALE GENOMIC DNA]</scope>
    <source>
        <strain evidence="19 20">VH4248</strain>
    </source>
</reference>
<dbReference type="GO" id="GO:0006542">
    <property type="term" value="P:glutamine biosynthetic process"/>
    <property type="evidence" value="ECO:0007669"/>
    <property type="project" value="InterPro"/>
</dbReference>
<dbReference type="EC" id="6.3.1.2" evidence="3"/>
<dbReference type="RefSeq" id="WP_015381740.1">
    <property type="nucleotide sequence ID" value="NZ_CP065982.1"/>
</dbReference>
<name>A0A5D4FX47_9CORY</name>
<keyword evidence="7 12" id="KW-0067">ATP-binding</keyword>
<evidence type="ECO:0000259" key="18">
    <source>
        <dbReference type="PROSITE" id="PS51987"/>
    </source>
</evidence>
<dbReference type="PANTHER" id="PTHR43407">
    <property type="entry name" value="GLUTAMINE SYNTHETASE"/>
    <property type="match status" value="1"/>
</dbReference>
<evidence type="ECO:0000313" key="19">
    <source>
        <dbReference type="EMBL" id="TYR20362.1"/>
    </source>
</evidence>
<feature type="binding site" evidence="11">
    <location>
        <position position="342"/>
    </location>
    <ligand>
        <name>L-glutamate</name>
        <dbReference type="ChEBI" id="CHEBI:29985"/>
    </ligand>
</feature>
<dbReference type="InterPro" id="IPR008146">
    <property type="entry name" value="Gln_synth_cat_dom"/>
</dbReference>
<dbReference type="InterPro" id="IPR036651">
    <property type="entry name" value="Gln_synt_N_sf"/>
</dbReference>
<feature type="binding site" evidence="13">
    <location>
        <position position="140"/>
    </location>
    <ligand>
        <name>Mg(2+)</name>
        <dbReference type="ChEBI" id="CHEBI:18420"/>
        <label>1</label>
    </ligand>
</feature>
<dbReference type="GO" id="GO:0046872">
    <property type="term" value="F:metal ion binding"/>
    <property type="evidence" value="ECO:0007669"/>
    <property type="project" value="UniProtKB-KW"/>
</dbReference>
<feature type="binding site" evidence="13">
    <location>
        <position position="283"/>
    </location>
    <ligand>
        <name>Mg(2+)</name>
        <dbReference type="ChEBI" id="CHEBI:18420"/>
        <label>1</label>
    </ligand>
</feature>
<evidence type="ECO:0000256" key="15">
    <source>
        <dbReference type="PROSITE-ProRule" id="PRU01330"/>
    </source>
</evidence>
<evidence type="ECO:0000256" key="12">
    <source>
        <dbReference type="PIRSR" id="PIRSR604809-2"/>
    </source>
</evidence>
<evidence type="ECO:0000259" key="17">
    <source>
        <dbReference type="PROSITE" id="PS51986"/>
    </source>
</evidence>
<dbReference type="AlphaFoldDB" id="A0A5D4FX47"/>
<evidence type="ECO:0000256" key="16">
    <source>
        <dbReference type="RuleBase" id="RU000384"/>
    </source>
</evidence>
<dbReference type="FunFam" id="3.30.590.10:FF:000001">
    <property type="entry name" value="Glutamine synthetase"/>
    <property type="match status" value="1"/>
</dbReference>
<dbReference type="InterPro" id="IPR008147">
    <property type="entry name" value="Gln_synt_N"/>
</dbReference>
<evidence type="ECO:0000313" key="20">
    <source>
        <dbReference type="Proteomes" id="UP000324726"/>
    </source>
</evidence>
<keyword evidence="14" id="KW-0597">Phosphoprotein</keyword>
<feature type="binding site" evidence="13">
    <location>
        <position position="234"/>
    </location>
    <ligand>
        <name>Mg(2+)</name>
        <dbReference type="ChEBI" id="CHEBI:18420"/>
        <label>1</label>
    </ligand>
</feature>
<evidence type="ECO:0000256" key="3">
    <source>
        <dbReference type="ARBA" id="ARBA00012937"/>
    </source>
</evidence>
<feature type="binding site" evidence="11">
    <location>
        <position position="336"/>
    </location>
    <ligand>
        <name>L-glutamate</name>
        <dbReference type="ChEBI" id="CHEBI:29985"/>
    </ligand>
</feature>
<comment type="similarity">
    <text evidence="1 15 16">Belongs to the glutamine synthetase family.</text>
</comment>
<gene>
    <name evidence="19" type="primary">glnA</name>
    <name evidence="19" type="ORF">FYJ87_05195</name>
</gene>
<dbReference type="GO" id="GO:0005737">
    <property type="term" value="C:cytoplasm"/>
    <property type="evidence" value="ECO:0007669"/>
    <property type="project" value="TreeGrafter"/>
</dbReference>
<feature type="binding site" evidence="13">
    <location>
        <position position="373"/>
    </location>
    <ligand>
        <name>Mg(2+)</name>
        <dbReference type="ChEBI" id="CHEBI:18420"/>
        <label>1</label>
    </ligand>
</feature>
<feature type="binding site" evidence="11">
    <location>
        <position position="375"/>
    </location>
    <ligand>
        <name>L-glutamate</name>
        <dbReference type="ChEBI" id="CHEBI:29985"/>
    </ligand>
</feature>
<evidence type="ECO:0000256" key="7">
    <source>
        <dbReference type="ARBA" id="ARBA00022840"/>
    </source>
</evidence>
<dbReference type="Pfam" id="PF03951">
    <property type="entry name" value="Gln-synt_N"/>
    <property type="match status" value="1"/>
</dbReference>
<evidence type="ECO:0000256" key="10">
    <source>
        <dbReference type="ARBA" id="ARBA00049436"/>
    </source>
</evidence>
<dbReference type="InterPro" id="IPR027302">
    <property type="entry name" value="Gln_synth_N_conserv_site"/>
</dbReference>
<keyword evidence="13" id="KW-0460">Magnesium</keyword>
<dbReference type="Pfam" id="PF00120">
    <property type="entry name" value="Gln-synt_C"/>
    <property type="match status" value="1"/>
</dbReference>
<dbReference type="InterPro" id="IPR004809">
    <property type="entry name" value="Gln_synth_I"/>
</dbReference>
<dbReference type="Gene3D" id="3.30.590.10">
    <property type="entry name" value="Glutamine synthetase/guanido kinase, catalytic domain"/>
    <property type="match status" value="1"/>
</dbReference>
<organism evidence="19 20">
    <name type="scientific">Corynebacterium urealyticum</name>
    <dbReference type="NCBI Taxonomy" id="43771"/>
    <lineage>
        <taxon>Bacteria</taxon>
        <taxon>Bacillati</taxon>
        <taxon>Actinomycetota</taxon>
        <taxon>Actinomycetes</taxon>
        <taxon>Mycobacteriales</taxon>
        <taxon>Corynebacteriaceae</taxon>
        <taxon>Corynebacterium</taxon>
    </lineage>
</organism>
<evidence type="ECO:0000256" key="9">
    <source>
        <dbReference type="ARBA" id="ARBA00033230"/>
    </source>
</evidence>
<feature type="binding site" evidence="12">
    <location>
        <begin position="237"/>
        <end position="239"/>
    </location>
    <ligand>
        <name>ATP</name>
        <dbReference type="ChEBI" id="CHEBI:30616"/>
    </ligand>
</feature>
<accession>A0A5D4FX47</accession>
<feature type="modified residue" description="O-AMP-tyrosine" evidence="14">
    <location>
        <position position="413"/>
    </location>
</feature>
<protein>
    <recommendedName>
        <fullName evidence="4">Glutamine synthetase</fullName>
        <ecNumber evidence="3">6.3.1.2</ecNumber>
    </recommendedName>
    <alternativeName>
        <fullName evidence="8">Glutamate--ammonia ligase</fullName>
    </alternativeName>
    <alternativeName>
        <fullName evidence="9">Glutamine synthetase I beta</fullName>
    </alternativeName>
</protein>
<evidence type="ECO:0000256" key="14">
    <source>
        <dbReference type="PIRSR" id="PIRSR604809-50"/>
    </source>
</evidence>
<comment type="cofactor">
    <cofactor evidence="13">
        <name>Mg(2+)</name>
        <dbReference type="ChEBI" id="CHEBI:18420"/>
    </cofactor>
    <text evidence="13">Binds 2 Mg(2+) ions per subunit.</text>
</comment>
<feature type="domain" description="GS beta-grasp" evidence="17">
    <location>
        <begin position="23"/>
        <end position="107"/>
    </location>
</feature>
<comment type="catalytic activity">
    <reaction evidence="10">
        <text>L-glutamate + NH4(+) + ATP = L-glutamine + ADP + phosphate + H(+)</text>
        <dbReference type="Rhea" id="RHEA:16169"/>
        <dbReference type="ChEBI" id="CHEBI:15378"/>
        <dbReference type="ChEBI" id="CHEBI:28938"/>
        <dbReference type="ChEBI" id="CHEBI:29985"/>
        <dbReference type="ChEBI" id="CHEBI:30616"/>
        <dbReference type="ChEBI" id="CHEBI:43474"/>
        <dbReference type="ChEBI" id="CHEBI:58359"/>
        <dbReference type="ChEBI" id="CHEBI:456216"/>
        <dbReference type="EC" id="6.3.1.2"/>
    </reaction>
</comment>
<dbReference type="GO" id="GO:0005524">
    <property type="term" value="F:ATP binding"/>
    <property type="evidence" value="ECO:0007669"/>
    <property type="project" value="UniProtKB-KW"/>
</dbReference>
<evidence type="ECO:0000256" key="13">
    <source>
        <dbReference type="PIRSR" id="PIRSR604809-3"/>
    </source>
</evidence>
<dbReference type="NCBIfam" id="TIGR00653">
    <property type="entry name" value="GlnA"/>
    <property type="match status" value="1"/>
</dbReference>
<dbReference type="GO" id="GO:0004356">
    <property type="term" value="F:glutamine synthetase activity"/>
    <property type="evidence" value="ECO:0007669"/>
    <property type="project" value="UniProtKB-EC"/>
</dbReference>
<evidence type="ECO:0000256" key="11">
    <source>
        <dbReference type="PIRSR" id="PIRSR604809-1"/>
    </source>
</evidence>
<dbReference type="GO" id="GO:0016020">
    <property type="term" value="C:membrane"/>
    <property type="evidence" value="ECO:0007669"/>
    <property type="project" value="TreeGrafter"/>
</dbReference>
<sequence>MGKFKPGSEHTTPEGIQKFIRDEEIRWVDVQFTDVPGIEQHLTVPASAFDEDAIQEGLAFDGSSIAGYTSVDNSDMMLLPDLDTAFVDPFRKSKTLNVKFFVHDPHTREPFSRDPRNIARKAEQYLAELGFADTCNFGAEAEFYIFDSVRYDSTTNKSFHEVDSVEGWWNSGAKENPDGSRNLGHKVRTKGGYFPTAPYDHMQDLRDEIGEHLQDVGFDVERSHHEMGSGGQQEINYRFNTLLHAADDMQTFKYVVKNTAKFNQKSATFMPKPLAGDGGSGMHIHQSLWKDGQPLFHDENGYGGLSDMARYYIGGILKHAGAVLAFTNPTMNSYHRLVPGFEAPVNLVYSQENRSAAIRIPITGSNPKAKRIEFRAPDPSGNPYLAFTAAMMAGLDGIKNRIEPGDPVDKDLYELPPEELKGIPTVPYSLDGALEALEEDHDFLTAGNVFTEDLIEAHIRYKFDEEIMPARLRPTTQEFELYYDC</sequence>
<dbReference type="EMBL" id="VSZI01000001">
    <property type="protein sequence ID" value="TYR20362.1"/>
    <property type="molecule type" value="Genomic_DNA"/>
</dbReference>
<feature type="domain" description="GS catalytic" evidence="18">
    <location>
        <begin position="115"/>
        <end position="485"/>
    </location>
</feature>
<comment type="caution">
    <text evidence="19">The sequence shown here is derived from an EMBL/GenBank/DDBJ whole genome shotgun (WGS) entry which is preliminary data.</text>
</comment>
<dbReference type="PROSITE" id="PS51987">
    <property type="entry name" value="GS_CATALYTIC"/>
    <property type="match status" value="1"/>
</dbReference>
<dbReference type="SUPFAM" id="SSF55931">
    <property type="entry name" value="Glutamine synthetase/guanido kinase"/>
    <property type="match status" value="1"/>
</dbReference>
<feature type="binding site" evidence="12">
    <location>
        <position position="354"/>
    </location>
    <ligand>
        <name>ATP</name>
        <dbReference type="ChEBI" id="CHEBI:30616"/>
    </ligand>
</feature>
<proteinExistence type="inferred from homology"/>
<dbReference type="PROSITE" id="PS00180">
    <property type="entry name" value="GLNA_1"/>
    <property type="match status" value="1"/>
</dbReference>
<feature type="binding site" evidence="12">
    <location>
        <position position="368"/>
    </location>
    <ligand>
        <name>ATP</name>
        <dbReference type="ChEBI" id="CHEBI:30616"/>
    </ligand>
</feature>
<dbReference type="GO" id="GO:0019740">
    <property type="term" value="P:nitrogen utilization"/>
    <property type="evidence" value="ECO:0007669"/>
    <property type="project" value="TreeGrafter"/>
</dbReference>
<feature type="binding site" evidence="11">
    <location>
        <position position="354"/>
    </location>
    <ligand>
        <name>L-glutamate</name>
        <dbReference type="ChEBI" id="CHEBI:29985"/>
    </ligand>
</feature>
<feature type="binding site" evidence="12">
    <location>
        <begin position="285"/>
        <end position="287"/>
    </location>
    <ligand>
        <name>ATP</name>
        <dbReference type="ChEBI" id="CHEBI:30616"/>
    </ligand>
</feature>
<keyword evidence="6 12" id="KW-0547">Nucleotide-binding</keyword>